<dbReference type="PRINTS" id="PR00344">
    <property type="entry name" value="BCTRLSENSOR"/>
</dbReference>
<dbReference type="InterPro" id="IPR050736">
    <property type="entry name" value="Sensor_HK_Regulatory"/>
</dbReference>
<dbReference type="Pfam" id="PF01590">
    <property type="entry name" value="GAF"/>
    <property type="match status" value="1"/>
</dbReference>
<dbReference type="GO" id="GO:0000155">
    <property type="term" value="F:phosphorelay sensor kinase activity"/>
    <property type="evidence" value="ECO:0007669"/>
    <property type="project" value="InterPro"/>
</dbReference>
<dbReference type="STRING" id="65393.PCC7424_1120"/>
<name>B7KJX2_GLOC7</name>
<dbReference type="CDD" id="cd00082">
    <property type="entry name" value="HisKA"/>
    <property type="match status" value="1"/>
</dbReference>
<evidence type="ECO:0000256" key="6">
    <source>
        <dbReference type="ARBA" id="ARBA00022777"/>
    </source>
</evidence>
<dbReference type="InterPro" id="IPR029016">
    <property type="entry name" value="GAF-like_dom_sf"/>
</dbReference>
<dbReference type="InterPro" id="IPR003661">
    <property type="entry name" value="HisK_dim/P_dom"/>
</dbReference>
<dbReference type="InterPro" id="IPR036890">
    <property type="entry name" value="HATPase_C_sf"/>
</dbReference>
<gene>
    <name evidence="10" type="ordered locus">PCC7424_1120</name>
</gene>
<dbReference type="PANTHER" id="PTHR43711:SF1">
    <property type="entry name" value="HISTIDINE KINASE 1"/>
    <property type="match status" value="1"/>
</dbReference>
<dbReference type="InterPro" id="IPR003018">
    <property type="entry name" value="GAF"/>
</dbReference>
<evidence type="ECO:0000256" key="3">
    <source>
        <dbReference type="ARBA" id="ARBA00012438"/>
    </source>
</evidence>
<dbReference type="Gene3D" id="3.30.565.10">
    <property type="entry name" value="Histidine kinase-like ATPase, C-terminal domain"/>
    <property type="match status" value="1"/>
</dbReference>
<dbReference type="Gene3D" id="3.30.450.40">
    <property type="match status" value="1"/>
</dbReference>
<keyword evidence="6 10" id="KW-0418">Kinase</keyword>
<keyword evidence="4" id="KW-0597">Phosphoprotein</keyword>
<dbReference type="EC" id="2.7.13.3" evidence="3"/>
<dbReference type="SUPFAM" id="SSF55874">
    <property type="entry name" value="ATPase domain of HSP90 chaperone/DNA topoisomerase II/histidine kinase"/>
    <property type="match status" value="1"/>
</dbReference>
<organism evidence="10 11">
    <name type="scientific">Gloeothece citriformis (strain PCC 7424)</name>
    <name type="common">Cyanothece sp. (strain PCC 7424)</name>
    <dbReference type="NCBI Taxonomy" id="65393"/>
    <lineage>
        <taxon>Bacteria</taxon>
        <taxon>Bacillati</taxon>
        <taxon>Cyanobacteriota</taxon>
        <taxon>Cyanophyceae</taxon>
        <taxon>Oscillatoriophycideae</taxon>
        <taxon>Chroococcales</taxon>
        <taxon>Aphanothecaceae</taxon>
        <taxon>Gloeothece</taxon>
        <taxon>Gloeothece citriformis</taxon>
    </lineage>
</organism>
<evidence type="ECO:0000256" key="5">
    <source>
        <dbReference type="ARBA" id="ARBA00022679"/>
    </source>
</evidence>
<dbReference type="Pfam" id="PF02518">
    <property type="entry name" value="HATPase_c"/>
    <property type="match status" value="1"/>
</dbReference>
<keyword evidence="11" id="KW-1185">Reference proteome</keyword>
<evidence type="ECO:0000259" key="9">
    <source>
        <dbReference type="PROSITE" id="PS50109"/>
    </source>
</evidence>
<accession>B7KJX2</accession>
<dbReference type="KEGG" id="cyc:PCC7424_1120"/>
<dbReference type="PROSITE" id="PS50109">
    <property type="entry name" value="HIS_KIN"/>
    <property type="match status" value="1"/>
</dbReference>
<dbReference type="FunFam" id="3.30.565.10:FF:000010">
    <property type="entry name" value="Sensor histidine kinase RcsC"/>
    <property type="match status" value="1"/>
</dbReference>
<evidence type="ECO:0000256" key="2">
    <source>
        <dbReference type="ARBA" id="ARBA00006402"/>
    </source>
</evidence>
<dbReference type="InterPro" id="IPR003594">
    <property type="entry name" value="HATPase_dom"/>
</dbReference>
<evidence type="ECO:0000256" key="4">
    <source>
        <dbReference type="ARBA" id="ARBA00022553"/>
    </source>
</evidence>
<dbReference type="InterPro" id="IPR004358">
    <property type="entry name" value="Sig_transdc_His_kin-like_C"/>
</dbReference>
<dbReference type="SUPFAM" id="SSF47384">
    <property type="entry name" value="Homodimeric domain of signal transducing histidine kinase"/>
    <property type="match status" value="1"/>
</dbReference>
<dbReference type="EMBL" id="CP001291">
    <property type="protein sequence ID" value="ACK69571.1"/>
    <property type="molecule type" value="Genomic_DNA"/>
</dbReference>
<comment type="similarity">
    <text evidence="2">In the N-terminal section; belongs to the phytochrome family.</text>
</comment>
<keyword evidence="5 10" id="KW-0808">Transferase</keyword>
<evidence type="ECO:0000256" key="8">
    <source>
        <dbReference type="ARBA" id="ARBA00074306"/>
    </source>
</evidence>
<dbReference type="SMART" id="SM00388">
    <property type="entry name" value="HisKA"/>
    <property type="match status" value="1"/>
</dbReference>
<dbReference type="Gene3D" id="1.10.287.130">
    <property type="match status" value="1"/>
</dbReference>
<dbReference type="SMART" id="SM00065">
    <property type="entry name" value="GAF"/>
    <property type="match status" value="1"/>
</dbReference>
<dbReference type="SUPFAM" id="SSF55781">
    <property type="entry name" value="GAF domain-like"/>
    <property type="match status" value="1"/>
</dbReference>
<dbReference type="Proteomes" id="UP000002384">
    <property type="component" value="Chromosome"/>
</dbReference>
<evidence type="ECO:0000256" key="1">
    <source>
        <dbReference type="ARBA" id="ARBA00000085"/>
    </source>
</evidence>
<dbReference type="InterPro" id="IPR036097">
    <property type="entry name" value="HisK_dim/P_sf"/>
</dbReference>
<evidence type="ECO:0000313" key="10">
    <source>
        <dbReference type="EMBL" id="ACK69571.1"/>
    </source>
</evidence>
<dbReference type="SMART" id="SM00387">
    <property type="entry name" value="HATPase_c"/>
    <property type="match status" value="1"/>
</dbReference>
<dbReference type="eggNOG" id="COG2205">
    <property type="taxonomic scope" value="Bacteria"/>
</dbReference>
<dbReference type="Pfam" id="PF00512">
    <property type="entry name" value="HisKA"/>
    <property type="match status" value="1"/>
</dbReference>
<dbReference type="PANTHER" id="PTHR43711">
    <property type="entry name" value="TWO-COMPONENT HISTIDINE KINASE"/>
    <property type="match status" value="1"/>
</dbReference>
<feature type="domain" description="Histidine kinase" evidence="9">
    <location>
        <begin position="327"/>
        <end position="558"/>
    </location>
</feature>
<dbReference type="CDD" id="cd16922">
    <property type="entry name" value="HATPase_EvgS-ArcB-TorS-like"/>
    <property type="match status" value="1"/>
</dbReference>
<dbReference type="AlphaFoldDB" id="B7KJX2"/>
<sequence length="577" mass="64683">MKLPISDDSCSSLGKQGNLPLSYPPNWEALGAELIFIQDHLGTYLNFYWSEADKYHINCQKIIGSSIETEFAPVLPEVYQKRIQRVLARRIPEQCYCLFRYQKQSFPLELVISPVLPRQGQGDKVLVMGHLLTEAEMSLTTLSSLPTYPDPYQQLLSKIARKIRRTLDLETIWQQTVDSIGQALKLSRCLMIAYTPKTQQLEIKAEYCHPSCNSILESYFDWQAEPYWQQALIQPEPVIVDQLTPDEFQAKSVLVVSTFYLEERNGLICLQQCQHHRSWSPAEIELVQELADQVGTAIAHATLYQELEQATHAAEEASRLKSEFLASTTHELRTPLNGIIGFLKLILDGMADDSEEQQEFLEEAHKSALHLLNLINDILDLAKIEAGKMVLELEPVDLEELLTAVNNFTAPQAEQKGLTFKIKKPQTHTPITLYGNYQRLLQVMLNLVGNAIKFTHEGGIVVSAEIVKKKILCHEQEFPGIVKISVADTGIGVSLEQQAKLFEKFVQIDGSRTKAYGGTGLGLAISQKLVQAMGGQIDFYSMGEGLGATVTFTTPLQEVPVMKTVATSLMIDDDEND</sequence>
<proteinExistence type="inferred from homology"/>
<dbReference type="OrthoDB" id="445851at2"/>
<dbReference type="HOGENOM" id="CLU_000445_89_3_3"/>
<evidence type="ECO:0000256" key="7">
    <source>
        <dbReference type="ARBA" id="ARBA00023012"/>
    </source>
</evidence>
<evidence type="ECO:0000313" key="11">
    <source>
        <dbReference type="Proteomes" id="UP000002384"/>
    </source>
</evidence>
<dbReference type="InterPro" id="IPR005467">
    <property type="entry name" value="His_kinase_dom"/>
</dbReference>
<keyword evidence="7" id="KW-0902">Two-component regulatory system</keyword>
<dbReference type="FunFam" id="1.10.287.130:FF:000001">
    <property type="entry name" value="Two-component sensor histidine kinase"/>
    <property type="match status" value="1"/>
</dbReference>
<dbReference type="RefSeq" id="WP_012598517.1">
    <property type="nucleotide sequence ID" value="NC_011729.1"/>
</dbReference>
<comment type="catalytic activity">
    <reaction evidence="1">
        <text>ATP + protein L-histidine = ADP + protein N-phospho-L-histidine.</text>
        <dbReference type="EC" id="2.7.13.3"/>
    </reaction>
</comment>
<protein>
    <recommendedName>
        <fullName evidence="8">Circadian input-output histidine kinase CikA</fullName>
        <ecNumber evidence="3">2.7.13.3</ecNumber>
    </recommendedName>
</protein>
<reference evidence="11" key="1">
    <citation type="journal article" date="2011" name="MBio">
        <title>Novel metabolic attributes of the genus Cyanothece, comprising a group of unicellular nitrogen-fixing Cyanobacteria.</title>
        <authorList>
            <person name="Bandyopadhyay A."/>
            <person name="Elvitigala T."/>
            <person name="Welsh E."/>
            <person name="Stockel J."/>
            <person name="Liberton M."/>
            <person name="Min H."/>
            <person name="Sherman L.A."/>
            <person name="Pakrasi H.B."/>
        </authorList>
    </citation>
    <scope>NUCLEOTIDE SEQUENCE [LARGE SCALE GENOMIC DNA]</scope>
    <source>
        <strain evidence="11">PCC 7424</strain>
    </source>
</reference>